<dbReference type="AlphaFoldDB" id="A0A956SBM9"/>
<gene>
    <name evidence="1" type="ORF">KDA27_02405</name>
</gene>
<proteinExistence type="predicted"/>
<reference evidence="1" key="2">
    <citation type="journal article" date="2021" name="Microbiome">
        <title>Successional dynamics and alternative stable states in a saline activated sludge microbial community over 9 years.</title>
        <authorList>
            <person name="Wang Y."/>
            <person name="Ye J."/>
            <person name="Ju F."/>
            <person name="Liu L."/>
            <person name="Boyd J.A."/>
            <person name="Deng Y."/>
            <person name="Parks D.H."/>
            <person name="Jiang X."/>
            <person name="Yin X."/>
            <person name="Woodcroft B.J."/>
            <person name="Tyson G.W."/>
            <person name="Hugenholtz P."/>
            <person name="Polz M.F."/>
            <person name="Zhang T."/>
        </authorList>
    </citation>
    <scope>NUCLEOTIDE SEQUENCE</scope>
    <source>
        <strain evidence="1">HKST-UBA02</strain>
    </source>
</reference>
<reference evidence="1" key="1">
    <citation type="submission" date="2020-04" db="EMBL/GenBank/DDBJ databases">
        <authorList>
            <person name="Zhang T."/>
        </authorList>
    </citation>
    <scope>NUCLEOTIDE SEQUENCE</scope>
    <source>
        <strain evidence="1">HKST-UBA02</strain>
    </source>
</reference>
<accession>A0A956SBM9</accession>
<sequence>MHRNATKWIAAGAAVVVTAGIVWATPNPTGIVFNERVFNDCPGSTLTTTDSCPALVAIEDQNLSCNGFANLHNWHFSEDGITDAVFDNDSHFQFSADLVIDGTGEGEAGLQVAPWWSQNVDGRFNVKTAGEIACFGGRLPFFSFTSTYGLNYVKGETIGLEVIYDPHDLSETNPATIEYIVHYGGTFSSGPLPFDMANPDEDPPYGLWGMLNDARVGGYCQLLMDPGNNVGVRVEWRSIGFENLDTTPIIEKTWGGVKSQFR</sequence>
<dbReference type="Proteomes" id="UP000739538">
    <property type="component" value="Unassembled WGS sequence"/>
</dbReference>
<dbReference type="EMBL" id="JAGQHS010000006">
    <property type="protein sequence ID" value="MCA9754627.1"/>
    <property type="molecule type" value="Genomic_DNA"/>
</dbReference>
<name>A0A956SBM9_UNCEI</name>
<comment type="caution">
    <text evidence="1">The sequence shown here is derived from an EMBL/GenBank/DDBJ whole genome shotgun (WGS) entry which is preliminary data.</text>
</comment>
<organism evidence="1 2">
    <name type="scientific">Eiseniibacteriota bacterium</name>
    <dbReference type="NCBI Taxonomy" id="2212470"/>
    <lineage>
        <taxon>Bacteria</taxon>
        <taxon>Candidatus Eiseniibacteriota</taxon>
    </lineage>
</organism>
<evidence type="ECO:0000313" key="2">
    <source>
        <dbReference type="Proteomes" id="UP000739538"/>
    </source>
</evidence>
<protein>
    <submittedName>
        <fullName evidence="1">Uncharacterized protein</fullName>
    </submittedName>
</protein>
<evidence type="ECO:0000313" key="1">
    <source>
        <dbReference type="EMBL" id="MCA9754627.1"/>
    </source>
</evidence>